<dbReference type="EMBL" id="QJKJ01006274">
    <property type="protein sequence ID" value="RDX87282.1"/>
    <property type="molecule type" value="Genomic_DNA"/>
</dbReference>
<keyword evidence="3" id="KW-1185">Reference proteome</keyword>
<feature type="region of interest" description="Disordered" evidence="1">
    <location>
        <begin position="100"/>
        <end position="127"/>
    </location>
</feature>
<reference evidence="2" key="1">
    <citation type="submission" date="2018-05" db="EMBL/GenBank/DDBJ databases">
        <title>Draft genome of Mucuna pruriens seed.</title>
        <authorList>
            <person name="Nnadi N.E."/>
            <person name="Vos R."/>
            <person name="Hasami M.H."/>
            <person name="Devisetty U.K."/>
            <person name="Aguiy J.C."/>
        </authorList>
    </citation>
    <scope>NUCLEOTIDE SEQUENCE [LARGE SCALE GENOMIC DNA]</scope>
    <source>
        <strain evidence="2">JCA_2017</strain>
    </source>
</reference>
<dbReference type="OrthoDB" id="1305902at2759"/>
<dbReference type="Proteomes" id="UP000257109">
    <property type="component" value="Unassembled WGS sequence"/>
</dbReference>
<proteinExistence type="predicted"/>
<gene>
    <name evidence="2" type="ORF">CR513_31276</name>
</gene>
<evidence type="ECO:0000313" key="3">
    <source>
        <dbReference type="Proteomes" id="UP000257109"/>
    </source>
</evidence>
<protein>
    <submittedName>
        <fullName evidence="2">Uncharacterized protein</fullName>
    </submittedName>
</protein>
<accession>A0A371G9R0</accession>
<dbReference type="AlphaFoldDB" id="A0A371G9R0"/>
<evidence type="ECO:0000313" key="2">
    <source>
        <dbReference type="EMBL" id="RDX87282.1"/>
    </source>
</evidence>
<sequence length="369" mass="41497">MEFDKLFYVPIKHPLRGGSNHSGRIDLSLSRESRSKRVVLARPTPSRTNRLYSLAAQRSTWPKKSSPIRRLSLGTLIPASSSSTATSPLEETCSTRRNIRRIEPSPPRPGRGVPAKTDYTSARPKRSLSEETDWDFQHILVDLILNAQATGGEPPPSTMAIVYIFSAFIALLYFLPFSHSKPPSLLLSKSEWSQSNSVASSLQLAEFESDKSLSRPYRLGVCREKFSQSSTDPLYAFDPEIERTLRRLRKARNLVVNNSRGADSVINSNKFSILFLVLAILQSQELATPYVVYQPLCIQCPQLEPTQMYELKSGLIHLLPKFHGLAGEDPHKHLKEFHMVSSTMRPQGIPKDHFKMKAFSFSLDGAEKD</sequence>
<feature type="non-terminal residue" evidence="2">
    <location>
        <position position="1"/>
    </location>
</feature>
<evidence type="ECO:0000256" key="1">
    <source>
        <dbReference type="SAM" id="MobiDB-lite"/>
    </source>
</evidence>
<organism evidence="2 3">
    <name type="scientific">Mucuna pruriens</name>
    <name type="common">Velvet bean</name>
    <name type="synonym">Dolichos pruriens</name>
    <dbReference type="NCBI Taxonomy" id="157652"/>
    <lineage>
        <taxon>Eukaryota</taxon>
        <taxon>Viridiplantae</taxon>
        <taxon>Streptophyta</taxon>
        <taxon>Embryophyta</taxon>
        <taxon>Tracheophyta</taxon>
        <taxon>Spermatophyta</taxon>
        <taxon>Magnoliopsida</taxon>
        <taxon>eudicotyledons</taxon>
        <taxon>Gunneridae</taxon>
        <taxon>Pentapetalae</taxon>
        <taxon>rosids</taxon>
        <taxon>fabids</taxon>
        <taxon>Fabales</taxon>
        <taxon>Fabaceae</taxon>
        <taxon>Papilionoideae</taxon>
        <taxon>50 kb inversion clade</taxon>
        <taxon>NPAAA clade</taxon>
        <taxon>indigoferoid/millettioid clade</taxon>
        <taxon>Phaseoleae</taxon>
        <taxon>Mucuna</taxon>
    </lineage>
</organism>
<name>A0A371G9R0_MUCPR</name>
<comment type="caution">
    <text evidence="2">The sequence shown here is derived from an EMBL/GenBank/DDBJ whole genome shotgun (WGS) entry which is preliminary data.</text>
</comment>